<evidence type="ECO:0000256" key="2">
    <source>
        <dbReference type="ARBA" id="ARBA00022840"/>
    </source>
</evidence>
<dbReference type="NCBIfam" id="TIGR02487">
    <property type="entry name" value="NrdD"/>
    <property type="match status" value="1"/>
</dbReference>
<evidence type="ECO:0000313" key="6">
    <source>
        <dbReference type="Proteomes" id="UP000005798"/>
    </source>
</evidence>
<reference evidence="5" key="2">
    <citation type="submission" date="2014-06" db="EMBL/GenBank/DDBJ databases">
        <title>Draft genome sequence of Clostridium ramosum(DSM 1402).</title>
        <authorList>
            <person name="Sudarsanam P."/>
            <person name="Ley R."/>
            <person name="Guruge J."/>
            <person name="Turnbaugh P.J."/>
            <person name="Mahowald M."/>
            <person name="Liep D."/>
            <person name="Gordon J."/>
        </authorList>
    </citation>
    <scope>NUCLEOTIDE SEQUENCE</scope>
    <source>
        <strain evidence="5">DSM 1402</strain>
    </source>
</reference>
<sequence>MEDKRMYVIKKDNTKELFNIQKVVTAINKSATRCLYKFKEGEEAQICDFVEARVKDFNSNEITISQMHNVVEGALDAINPKVAKSYRDYRNYKQDFVAMLDEVYKKSQSIMYIGDKENSNTDSALVSTKRSLIFNELNKELYKKFFLTTEELQAIRDGYIYIHDMSARRDTMNCCLFDVKSVLEGGFEMGNLWYNEPKTLDVAFDVIGDITLSAASQQYGGFTVPSVDLLLEPYAIKTFDLFYEKYLSLGLDPETASKVAEGDVLNEFRQGFQGWEYKFNSVSSSRGDYPFITMTTGTGTGKFAKMASIEMLHVRRRGQGKKGNKKPVLFPKIVFLYDEELHGEGKELEELFEAAVLCSSKTMYPDWLSLSGEGYVASIYKKYGEIISPMGCRAFLSPWYRRGGMHPADENDTPVFVGRFNIGAISLHLPLIYAKAKQESKPFFDVLDYYLNLIRKLHLRTYDYLGEMKASVNPLAYCEGGFYGGHLGLHDKIKPILKSATASFGITALNELEQLAHKKSLVEDGSFALKTMEHINQMVEKFKEEDGRLYAIYGTPAENLCGLQVQQFRKKHGVIENVSDRDYVSNSFHCHVSEEISPIEKQDKEKRFWDLCNGGKIQYVKYPIDYNMQAFKTLLKRAMRLGFYEGVNLSLSYCDDCGHEELNMDVCPKCGSKNLTKIDRMNGYLSYSRVKGDTRLNDAKMAEIADRKSM</sequence>
<dbReference type="InterPro" id="IPR005144">
    <property type="entry name" value="ATP-cone_dom"/>
</dbReference>
<dbReference type="InterPro" id="IPR012833">
    <property type="entry name" value="NrdD"/>
</dbReference>
<dbReference type="PANTHER" id="PTHR21075:SF0">
    <property type="entry name" value="ANAEROBIC RIBONUCLEOSIDE-TRIPHOSPHATE REDUCTASE"/>
    <property type="match status" value="1"/>
</dbReference>
<dbReference type="GO" id="GO:0009265">
    <property type="term" value="P:2'-deoxyribonucleotide biosynthetic process"/>
    <property type="evidence" value="ECO:0007669"/>
    <property type="project" value="TreeGrafter"/>
</dbReference>
<dbReference type="Gene3D" id="3.20.70.20">
    <property type="match status" value="1"/>
</dbReference>
<dbReference type="PANTHER" id="PTHR21075">
    <property type="entry name" value="ANAEROBIC RIBONUCLEOSIDE-TRIPHOSPHATE REDUCTASE"/>
    <property type="match status" value="1"/>
</dbReference>
<dbReference type="GO" id="GO:0031250">
    <property type="term" value="C:anaerobic ribonucleoside-triphosphate reductase complex"/>
    <property type="evidence" value="ECO:0007669"/>
    <property type="project" value="TreeGrafter"/>
</dbReference>
<dbReference type="PROSITE" id="PS51161">
    <property type="entry name" value="ATP_CONE"/>
    <property type="match status" value="1"/>
</dbReference>
<dbReference type="GO" id="GO:0008998">
    <property type="term" value="F:ribonucleoside-triphosphate reductase (thioredoxin) activity"/>
    <property type="evidence" value="ECO:0007669"/>
    <property type="project" value="UniProtKB-EC"/>
</dbReference>
<dbReference type="GO" id="GO:0004748">
    <property type="term" value="F:ribonucleoside-diphosphate reductase activity, thioredoxin disulfide as acceptor"/>
    <property type="evidence" value="ECO:0007669"/>
    <property type="project" value="TreeGrafter"/>
</dbReference>
<evidence type="ECO:0000256" key="3">
    <source>
        <dbReference type="PROSITE-ProRule" id="PRU00492"/>
    </source>
</evidence>
<gene>
    <name evidence="5" type="primary">nrdD</name>
    <name evidence="5" type="ORF">CLORAM_00403</name>
</gene>
<proteinExistence type="predicted"/>
<dbReference type="AlphaFoldDB" id="B0N1A8"/>
<dbReference type="eggNOG" id="COG1328">
    <property type="taxonomic scope" value="Bacteria"/>
</dbReference>
<organism evidence="5 6">
    <name type="scientific">Thomasclavelia ramosa DSM 1402</name>
    <dbReference type="NCBI Taxonomy" id="445974"/>
    <lineage>
        <taxon>Bacteria</taxon>
        <taxon>Bacillati</taxon>
        <taxon>Bacillota</taxon>
        <taxon>Erysipelotrichia</taxon>
        <taxon>Erysipelotrichales</taxon>
        <taxon>Coprobacillaceae</taxon>
        <taxon>Thomasclavelia</taxon>
    </lineage>
</organism>
<feature type="domain" description="ATP-cone" evidence="4">
    <location>
        <begin position="6"/>
        <end position="97"/>
    </location>
</feature>
<evidence type="ECO:0000256" key="1">
    <source>
        <dbReference type="ARBA" id="ARBA00022741"/>
    </source>
</evidence>
<dbReference type="GO" id="GO:0005524">
    <property type="term" value="F:ATP binding"/>
    <property type="evidence" value="ECO:0007669"/>
    <property type="project" value="UniProtKB-UniRule"/>
</dbReference>
<dbReference type="EC" id="1.17.4.2" evidence="5"/>
<keyword evidence="2 3" id="KW-0067">ATP-binding</keyword>
<protein>
    <submittedName>
        <fullName evidence="5">Anaerobic ribonucleoside-triphosphate reductase</fullName>
        <ecNumber evidence="5">1.17.4.2</ecNumber>
    </submittedName>
</protein>
<keyword evidence="1 3" id="KW-0547">Nucleotide-binding</keyword>
<accession>B0N1A8</accession>
<evidence type="ECO:0000259" key="4">
    <source>
        <dbReference type="PROSITE" id="PS51161"/>
    </source>
</evidence>
<comment type="caution">
    <text evidence="5">The sequence shown here is derived from an EMBL/GenBank/DDBJ whole genome shotgun (WGS) entry which is preliminary data.</text>
</comment>
<keyword evidence="5" id="KW-0560">Oxidoreductase</keyword>
<dbReference type="Proteomes" id="UP000005798">
    <property type="component" value="Unassembled WGS sequence"/>
</dbReference>
<dbReference type="HOGENOM" id="CLU_002707_2_0_9"/>
<keyword evidence="6" id="KW-1185">Reference proteome</keyword>
<name>B0N1A8_9FIRM</name>
<evidence type="ECO:0000313" key="5">
    <source>
        <dbReference type="EMBL" id="EDS19528.1"/>
    </source>
</evidence>
<dbReference type="GO" id="GO:0006260">
    <property type="term" value="P:DNA replication"/>
    <property type="evidence" value="ECO:0007669"/>
    <property type="project" value="InterPro"/>
</dbReference>
<dbReference type="SUPFAM" id="SSF51998">
    <property type="entry name" value="PFL-like glycyl radical enzymes"/>
    <property type="match status" value="1"/>
</dbReference>
<dbReference type="Pfam" id="PF13597">
    <property type="entry name" value="NRDD"/>
    <property type="match status" value="1"/>
</dbReference>
<reference evidence="5" key="1">
    <citation type="submission" date="2007-11" db="EMBL/GenBank/DDBJ databases">
        <authorList>
            <person name="Fulton L."/>
            <person name="Clifton S."/>
            <person name="Fulton B."/>
            <person name="Xu J."/>
            <person name="Minx P."/>
            <person name="Pepin K.H."/>
            <person name="Johnson M."/>
            <person name="Thiruvilangam P."/>
            <person name="Bhonagiri V."/>
            <person name="Nash W.E."/>
            <person name="Mardis E.R."/>
            <person name="Wilson R.K."/>
        </authorList>
    </citation>
    <scope>NUCLEOTIDE SEQUENCE [LARGE SCALE GENOMIC DNA]</scope>
    <source>
        <strain evidence="5">DSM 1402</strain>
    </source>
</reference>
<dbReference type="EMBL" id="ABFX02000003">
    <property type="protein sequence ID" value="EDS19528.1"/>
    <property type="molecule type" value="Genomic_DNA"/>
</dbReference>
<dbReference type="Pfam" id="PF03477">
    <property type="entry name" value="ATP-cone"/>
    <property type="match status" value="1"/>
</dbReference>